<dbReference type="Proteomes" id="UP000290439">
    <property type="component" value="Chromosome"/>
</dbReference>
<organism evidence="3 4">
    <name type="scientific">Nocardia cyriacigeorgica</name>
    <dbReference type="NCBI Taxonomy" id="135487"/>
    <lineage>
        <taxon>Bacteria</taxon>
        <taxon>Bacillati</taxon>
        <taxon>Actinomycetota</taxon>
        <taxon>Actinomycetes</taxon>
        <taxon>Mycobacteriales</taxon>
        <taxon>Nocardiaceae</taxon>
        <taxon>Nocardia</taxon>
    </lineage>
</organism>
<gene>
    <name evidence="3" type="ORF">NCTC10797_01142</name>
</gene>
<proteinExistence type="predicted"/>
<protein>
    <submittedName>
        <fullName evidence="3">Uncharacterized protein</fullName>
    </submittedName>
</protein>
<evidence type="ECO:0000256" key="1">
    <source>
        <dbReference type="SAM" id="MobiDB-lite"/>
    </source>
</evidence>
<dbReference type="RefSeq" id="WP_130916272.1">
    <property type="nucleotide sequence ID" value="NZ_LR215973.1"/>
</dbReference>
<sequence length="66" mass="7269">MIVAVDRVDVLADHSVLLAVPAFAPAFVVVGIIVFIAVRDRRAEKRENDPETAPAQHHSPDDEEPR</sequence>
<evidence type="ECO:0000256" key="2">
    <source>
        <dbReference type="SAM" id="Phobius"/>
    </source>
</evidence>
<name>A0A4U8VY32_9NOCA</name>
<keyword evidence="2" id="KW-0812">Transmembrane</keyword>
<feature type="region of interest" description="Disordered" evidence="1">
    <location>
        <begin position="44"/>
        <end position="66"/>
    </location>
</feature>
<dbReference type="AlphaFoldDB" id="A0A4U8VY32"/>
<keyword evidence="2" id="KW-0472">Membrane</keyword>
<evidence type="ECO:0000313" key="4">
    <source>
        <dbReference type="Proteomes" id="UP000290439"/>
    </source>
</evidence>
<keyword evidence="2" id="KW-1133">Transmembrane helix</keyword>
<dbReference type="EMBL" id="LR215973">
    <property type="protein sequence ID" value="VFA97379.1"/>
    <property type="molecule type" value="Genomic_DNA"/>
</dbReference>
<reference evidence="3 4" key="1">
    <citation type="submission" date="2019-02" db="EMBL/GenBank/DDBJ databases">
        <authorList>
            <consortium name="Pathogen Informatics"/>
        </authorList>
    </citation>
    <scope>NUCLEOTIDE SEQUENCE [LARGE SCALE GENOMIC DNA]</scope>
    <source>
        <strain evidence="3 4">3012STDY6756504</strain>
    </source>
</reference>
<feature type="transmembrane region" description="Helical" evidence="2">
    <location>
        <begin position="16"/>
        <end position="38"/>
    </location>
</feature>
<accession>A0A4U8VY32</accession>
<evidence type="ECO:0000313" key="3">
    <source>
        <dbReference type="EMBL" id="VFA97379.1"/>
    </source>
</evidence>